<evidence type="ECO:0000313" key="3">
    <source>
        <dbReference type="Proteomes" id="UP000694415"/>
    </source>
</evidence>
<dbReference type="PROSITE" id="PS50805">
    <property type="entry name" value="KRAB"/>
    <property type="match status" value="1"/>
</dbReference>
<evidence type="ECO:0000313" key="2">
    <source>
        <dbReference type="Ensembl" id="ENSMSIP00000003970.1"/>
    </source>
</evidence>
<dbReference type="Gene3D" id="6.10.140.140">
    <property type="match status" value="1"/>
</dbReference>
<dbReference type="Pfam" id="PF01352">
    <property type="entry name" value="KRAB"/>
    <property type="match status" value="1"/>
</dbReference>
<protein>
    <recommendedName>
        <fullName evidence="1">KRAB domain-containing protein</fullName>
    </recommendedName>
</protein>
<dbReference type="PANTHER" id="PTHR23232">
    <property type="entry name" value="KRAB DOMAIN C2H2 ZINC FINGER"/>
    <property type="match status" value="1"/>
</dbReference>
<dbReference type="InterPro" id="IPR036051">
    <property type="entry name" value="KRAB_dom_sf"/>
</dbReference>
<evidence type="ECO:0000259" key="1">
    <source>
        <dbReference type="PROSITE" id="PS50805"/>
    </source>
</evidence>
<dbReference type="AlphaFoldDB" id="A0A8C6MQG7"/>
<dbReference type="SUPFAM" id="SSF109640">
    <property type="entry name" value="KRAB domain (Kruppel-associated box)"/>
    <property type="match status" value="1"/>
</dbReference>
<feature type="domain" description="KRAB" evidence="1">
    <location>
        <begin position="14"/>
        <end position="85"/>
    </location>
</feature>
<dbReference type="GeneTree" id="ENSGT00940000161954"/>
<dbReference type="SMART" id="SM00349">
    <property type="entry name" value="KRAB"/>
    <property type="match status" value="1"/>
</dbReference>
<dbReference type="Ensembl" id="ENSMSIT00000005045.1">
    <property type="protein sequence ID" value="ENSMSIP00000003970.1"/>
    <property type="gene ID" value="ENSMSIG00000003562.1"/>
</dbReference>
<accession>A0A8C6MQG7</accession>
<proteinExistence type="predicted"/>
<reference evidence="2" key="2">
    <citation type="submission" date="2025-09" db="UniProtKB">
        <authorList>
            <consortium name="Ensembl"/>
        </authorList>
    </citation>
    <scope>IDENTIFICATION</scope>
</reference>
<sequence>VAVGLLKAVHQELVTFRDVAIDFSQEEWGCLNSSQRHLYSCMMLENYRILVSLGLCFSKPSVIFLLEQGKEPWTVKTELTDSFSTGECRGNRQQPLSCTSHTAPLGHLTPRYHMCVTCMYR</sequence>
<dbReference type="GO" id="GO:0006355">
    <property type="term" value="P:regulation of DNA-templated transcription"/>
    <property type="evidence" value="ECO:0007669"/>
    <property type="project" value="InterPro"/>
</dbReference>
<keyword evidence="3" id="KW-1185">Reference proteome</keyword>
<dbReference type="Proteomes" id="UP000694415">
    <property type="component" value="Unplaced"/>
</dbReference>
<reference evidence="2" key="1">
    <citation type="submission" date="2025-08" db="UniProtKB">
        <authorList>
            <consortium name="Ensembl"/>
        </authorList>
    </citation>
    <scope>IDENTIFICATION</scope>
</reference>
<dbReference type="PANTHER" id="PTHR23232:SF142">
    <property type="entry name" value="GASTRULA ZINC FINGER PROTEIN XLCGF57.1-LIKE-RELATED"/>
    <property type="match status" value="1"/>
</dbReference>
<name>A0A8C6MQG7_MUSSI</name>
<organism evidence="2 3">
    <name type="scientific">Mus spicilegus</name>
    <name type="common">Mound-building mouse</name>
    <dbReference type="NCBI Taxonomy" id="10103"/>
    <lineage>
        <taxon>Eukaryota</taxon>
        <taxon>Metazoa</taxon>
        <taxon>Chordata</taxon>
        <taxon>Craniata</taxon>
        <taxon>Vertebrata</taxon>
        <taxon>Euteleostomi</taxon>
        <taxon>Mammalia</taxon>
        <taxon>Eutheria</taxon>
        <taxon>Euarchontoglires</taxon>
        <taxon>Glires</taxon>
        <taxon>Rodentia</taxon>
        <taxon>Myomorpha</taxon>
        <taxon>Muroidea</taxon>
        <taxon>Muridae</taxon>
        <taxon>Murinae</taxon>
        <taxon>Mus</taxon>
        <taxon>Mus</taxon>
    </lineage>
</organism>
<dbReference type="InterPro" id="IPR001909">
    <property type="entry name" value="KRAB"/>
</dbReference>
<dbReference type="CDD" id="cd07765">
    <property type="entry name" value="KRAB_A-box"/>
    <property type="match status" value="1"/>
</dbReference>
<dbReference type="InterPro" id="IPR050169">
    <property type="entry name" value="Krueppel_C2H2_ZnF"/>
</dbReference>